<evidence type="ECO:0000256" key="4">
    <source>
        <dbReference type="SAM" id="MobiDB-lite"/>
    </source>
</evidence>
<feature type="compositionally biased region" description="Basic residues" evidence="4">
    <location>
        <begin position="1"/>
        <end position="14"/>
    </location>
</feature>
<feature type="domain" description="Peptidase S33 tripeptidyl aminopeptidase-like C-terminal" evidence="7">
    <location>
        <begin position="441"/>
        <end position="529"/>
    </location>
</feature>
<dbReference type="Gene3D" id="3.40.50.1820">
    <property type="entry name" value="alpha/beta hydrolase"/>
    <property type="match status" value="1"/>
</dbReference>
<dbReference type="InterPro" id="IPR051601">
    <property type="entry name" value="Serine_prot/Carboxylest_S33"/>
</dbReference>
<feature type="signal peptide" evidence="5">
    <location>
        <begin position="1"/>
        <end position="36"/>
    </location>
</feature>
<keyword evidence="3" id="KW-0378">Hydrolase</keyword>
<dbReference type="PANTHER" id="PTHR43248">
    <property type="entry name" value="2-SUCCINYL-6-HYDROXY-2,4-CYCLOHEXADIENE-1-CARBOXYLATE SYNTHASE"/>
    <property type="match status" value="1"/>
</dbReference>
<gene>
    <name evidence="8" type="ORF">FHR34_000591</name>
</gene>
<protein>
    <submittedName>
        <fullName evidence="8">Pimeloyl-ACP methyl ester carboxylesterase</fullName>
    </submittedName>
</protein>
<feature type="domain" description="AB hydrolase-1" evidence="6">
    <location>
        <begin position="134"/>
        <end position="282"/>
    </location>
</feature>
<name>A0A7W7VTB7_KITKI</name>
<dbReference type="Pfam" id="PF08386">
    <property type="entry name" value="Abhydrolase_4"/>
    <property type="match status" value="1"/>
</dbReference>
<dbReference type="InterPro" id="IPR000073">
    <property type="entry name" value="AB_hydrolase_1"/>
</dbReference>
<dbReference type="SUPFAM" id="SSF53474">
    <property type="entry name" value="alpha/beta-Hydrolases"/>
    <property type="match status" value="1"/>
</dbReference>
<evidence type="ECO:0000313" key="9">
    <source>
        <dbReference type="Proteomes" id="UP000540506"/>
    </source>
</evidence>
<comment type="similarity">
    <text evidence="1">Belongs to the peptidase S33 family.</text>
</comment>
<evidence type="ECO:0000256" key="3">
    <source>
        <dbReference type="ARBA" id="ARBA00022801"/>
    </source>
</evidence>
<comment type="caution">
    <text evidence="8">The sequence shown here is derived from an EMBL/GenBank/DDBJ whole genome shotgun (WGS) entry which is preliminary data.</text>
</comment>
<evidence type="ECO:0000256" key="2">
    <source>
        <dbReference type="ARBA" id="ARBA00022729"/>
    </source>
</evidence>
<evidence type="ECO:0000256" key="1">
    <source>
        <dbReference type="ARBA" id="ARBA00010088"/>
    </source>
</evidence>
<dbReference type="Proteomes" id="UP000540506">
    <property type="component" value="Unassembled WGS sequence"/>
</dbReference>
<dbReference type="InterPro" id="IPR013595">
    <property type="entry name" value="Pept_S33_TAP-like_C"/>
</dbReference>
<dbReference type="PANTHER" id="PTHR43248:SF29">
    <property type="entry name" value="TRIPEPTIDYL AMINOPEPTIDASE"/>
    <property type="match status" value="1"/>
</dbReference>
<feature type="region of interest" description="Disordered" evidence="4">
    <location>
        <begin position="1"/>
        <end position="20"/>
    </location>
</feature>
<dbReference type="GO" id="GO:0016787">
    <property type="term" value="F:hydrolase activity"/>
    <property type="evidence" value="ECO:0007669"/>
    <property type="project" value="UniProtKB-KW"/>
</dbReference>
<proteinExistence type="inferred from homology"/>
<feature type="chain" id="PRO_5030625577" evidence="5">
    <location>
        <begin position="37"/>
        <end position="530"/>
    </location>
</feature>
<keyword evidence="2 5" id="KW-0732">Signal</keyword>
<keyword evidence="9" id="KW-1185">Reference proteome</keyword>
<dbReference type="InterPro" id="IPR029058">
    <property type="entry name" value="AB_hydrolase_fold"/>
</dbReference>
<dbReference type="EMBL" id="JACHJV010000001">
    <property type="protein sequence ID" value="MBB4921598.1"/>
    <property type="molecule type" value="Genomic_DNA"/>
</dbReference>
<dbReference type="RefSeq" id="WP_184933903.1">
    <property type="nucleotide sequence ID" value="NZ_JACHJV010000001.1"/>
</dbReference>
<reference evidence="8 9" key="1">
    <citation type="submission" date="2020-08" db="EMBL/GenBank/DDBJ databases">
        <title>Sequencing the genomes of 1000 actinobacteria strains.</title>
        <authorList>
            <person name="Klenk H.-P."/>
        </authorList>
    </citation>
    <scope>NUCLEOTIDE SEQUENCE [LARGE SCALE GENOMIC DNA]</scope>
    <source>
        <strain evidence="8 9">DSM 41654</strain>
    </source>
</reference>
<evidence type="ECO:0000256" key="5">
    <source>
        <dbReference type="SAM" id="SignalP"/>
    </source>
</evidence>
<dbReference type="Pfam" id="PF00561">
    <property type="entry name" value="Abhydrolase_1"/>
    <property type="match status" value="1"/>
</dbReference>
<sequence>MTPVHRPPRPRTTRRPSPLAGGALLAATLLLGTALAEPATAAAPTTELSLSSQSTLPQSALTQSTLPQSTLVWGACPAPTPLANGTDYPRDPREQCATLRVPRDYQHPGAGTITLAVSRIRTADPAHRLGDLAVVPGGPGGSGLDYPSQLLGILPPAVLNSYDLIGFDERGVGNSTPVHCGLSAADRAAELNYPYPAPNGDITGNLAFAKRVADTCAATAGDYLGDISTANSARDLDRIRTALGVPKLSYLGTSYGTYLGQVYATMFASHTDKVVLDSTVAPGGVEQGVSLYGQGTEQSFPALAAYLAEQDATLHLGATEAAVRATYFRLAAKLDTAPLRLSEGRVLDGNGFRALTFSVLTNGAYYPLAARAWQAADTGVLPPPGPGGGSTLPMVIPDNFVAAQDAVICNDTPWPRDPGYYAKRTAADRARYPLSNGMPGNVWPCAFWHYRPTEPPVRANPAGPRNILMLQNHRDPDTAYAGARQTLHAFGHRAAMVTLDATGHGVDFADPKVADPFTAFLLTGRLPASN</sequence>
<evidence type="ECO:0000313" key="8">
    <source>
        <dbReference type="EMBL" id="MBB4921598.1"/>
    </source>
</evidence>
<accession>A0A7W7VTB7</accession>
<evidence type="ECO:0000259" key="6">
    <source>
        <dbReference type="Pfam" id="PF00561"/>
    </source>
</evidence>
<dbReference type="AlphaFoldDB" id="A0A7W7VTB7"/>
<organism evidence="8 9">
    <name type="scientific">Kitasatospora kifunensis</name>
    <name type="common">Streptomyces kifunensis</name>
    <dbReference type="NCBI Taxonomy" id="58351"/>
    <lineage>
        <taxon>Bacteria</taxon>
        <taxon>Bacillati</taxon>
        <taxon>Actinomycetota</taxon>
        <taxon>Actinomycetes</taxon>
        <taxon>Kitasatosporales</taxon>
        <taxon>Streptomycetaceae</taxon>
        <taxon>Kitasatospora</taxon>
    </lineage>
</organism>
<evidence type="ECO:0000259" key="7">
    <source>
        <dbReference type="Pfam" id="PF08386"/>
    </source>
</evidence>